<evidence type="ECO:0000313" key="2">
    <source>
        <dbReference type="EMBL" id="RLP77651.1"/>
    </source>
</evidence>
<name>A0A3L7ADC3_9HYPH</name>
<proteinExistence type="predicted"/>
<evidence type="ECO:0008006" key="4">
    <source>
        <dbReference type="Google" id="ProtNLM"/>
    </source>
</evidence>
<gene>
    <name evidence="2" type="ORF">D9R14_13365</name>
</gene>
<sequence length="116" mass="11633">MGLALAYALVFQLVFAGAVAERMAVGGMAGTEAALCLPGKDGPASGGTEQDRLSHLSRCVVCAFAALTPPLPEQAAPVAAPASHHTRPPELALAQAAPLGTTRHDPRTSQGPPASA</sequence>
<organism evidence="2 3">
    <name type="scientific">Xanthobacter tagetidis</name>
    <dbReference type="NCBI Taxonomy" id="60216"/>
    <lineage>
        <taxon>Bacteria</taxon>
        <taxon>Pseudomonadati</taxon>
        <taxon>Pseudomonadota</taxon>
        <taxon>Alphaproteobacteria</taxon>
        <taxon>Hyphomicrobiales</taxon>
        <taxon>Xanthobacteraceae</taxon>
        <taxon>Xanthobacter</taxon>
    </lineage>
</organism>
<dbReference type="Proteomes" id="UP000269692">
    <property type="component" value="Unassembled WGS sequence"/>
</dbReference>
<feature type="compositionally biased region" description="Low complexity" evidence="1">
    <location>
        <begin position="89"/>
        <end position="99"/>
    </location>
</feature>
<evidence type="ECO:0000256" key="1">
    <source>
        <dbReference type="SAM" id="MobiDB-lite"/>
    </source>
</evidence>
<dbReference type="AlphaFoldDB" id="A0A3L7ADC3"/>
<feature type="region of interest" description="Disordered" evidence="1">
    <location>
        <begin position="74"/>
        <end position="116"/>
    </location>
</feature>
<evidence type="ECO:0000313" key="3">
    <source>
        <dbReference type="Proteomes" id="UP000269692"/>
    </source>
</evidence>
<accession>A0A3L7ADC3</accession>
<keyword evidence="3" id="KW-1185">Reference proteome</keyword>
<comment type="caution">
    <text evidence="2">The sequence shown here is derived from an EMBL/GenBank/DDBJ whole genome shotgun (WGS) entry which is preliminary data.</text>
</comment>
<reference evidence="2 3" key="1">
    <citation type="submission" date="2018-10" db="EMBL/GenBank/DDBJ databases">
        <title>Xanthobacter tagetidis genome sequencing and assembly.</title>
        <authorList>
            <person name="Maclea K.S."/>
            <person name="Goen A.E."/>
            <person name="Fatima S.A."/>
        </authorList>
    </citation>
    <scope>NUCLEOTIDE SEQUENCE [LARGE SCALE GENOMIC DNA]</scope>
    <source>
        <strain evidence="2 3">ATCC 700314</strain>
    </source>
</reference>
<protein>
    <recommendedName>
        <fullName evidence="4">DUF2946 domain-containing protein</fullName>
    </recommendedName>
</protein>
<dbReference type="EMBL" id="RCTF01000010">
    <property type="protein sequence ID" value="RLP77651.1"/>
    <property type="molecule type" value="Genomic_DNA"/>
</dbReference>